<dbReference type="Gene3D" id="3.30.40.10">
    <property type="entry name" value="Zinc/RING finger domain, C3HC4 (zinc finger)"/>
    <property type="match status" value="1"/>
</dbReference>
<keyword evidence="3" id="KW-0862">Zinc</keyword>
<feature type="compositionally biased region" description="Acidic residues" evidence="6">
    <location>
        <begin position="288"/>
        <end position="299"/>
    </location>
</feature>
<feature type="region of interest" description="Disordered" evidence="6">
    <location>
        <begin position="264"/>
        <end position="299"/>
    </location>
</feature>
<dbReference type="PANTHER" id="PTHR23327">
    <property type="entry name" value="RING FINGER PROTEIN 127"/>
    <property type="match status" value="1"/>
</dbReference>
<dbReference type="InterPro" id="IPR001841">
    <property type="entry name" value="Znf_RING"/>
</dbReference>
<reference evidence="8 9" key="1">
    <citation type="journal article" date="2014" name="BMC Genomics">
        <title>The genome and occlusion bodies of marine Penaeus monodon nudivirus (PmNV, also known as MBV and PemoNPV) suggest that it should be assigned to a new nudivirus genus that is distinct from the terrestrial nudiviruses.</title>
        <authorList>
            <person name="Yang Y.T."/>
            <person name="Lee D.Y."/>
            <person name="Wang Y."/>
            <person name="Hu J.M."/>
            <person name="Li W.H."/>
            <person name="Leu J.H."/>
            <person name="Chang G.D."/>
            <person name="Ke H.M."/>
            <person name="Kang S.T."/>
            <person name="Lin S.S."/>
            <person name="Kou G.H."/>
            <person name="Lo C.F."/>
        </authorList>
    </citation>
    <scope>NUCLEOTIDE SEQUENCE [LARGE SCALE GENOMIC DNA]</scope>
    <source>
        <strain evidence="8">Indonesia</strain>
    </source>
</reference>
<dbReference type="Pfam" id="PF00097">
    <property type="entry name" value="zf-C3HC4"/>
    <property type="match status" value="1"/>
</dbReference>
<evidence type="ECO:0000256" key="2">
    <source>
        <dbReference type="ARBA" id="ARBA00022771"/>
    </source>
</evidence>
<name>A0A076FIW5_9VIRU</name>
<dbReference type="InterPro" id="IPR018957">
    <property type="entry name" value="Znf_C3HC4_RING-type"/>
</dbReference>
<keyword evidence="2 4" id="KW-0863">Zinc-finger</keyword>
<dbReference type="SUPFAM" id="SSF57850">
    <property type="entry name" value="RING/U-box"/>
    <property type="match status" value="1"/>
</dbReference>
<dbReference type="GeneID" id="20098339"/>
<dbReference type="GO" id="GO:0008270">
    <property type="term" value="F:zinc ion binding"/>
    <property type="evidence" value="ECO:0007669"/>
    <property type="project" value="UniProtKB-KW"/>
</dbReference>
<accession>A0A076FIW5</accession>
<dbReference type="SMART" id="SM00184">
    <property type="entry name" value="RING"/>
    <property type="match status" value="1"/>
</dbReference>
<sequence>MIYDTIFTLRTLLLFMHLTYRLYHRSIAGTTINMNNSSIAAEVNEGASSSSTGSSRSIGTLASAYVSRLRASRSRSGKSLRKASTAIPLPSINRKNYSPKTLLNAISIIETCRNNINNDEIRVRESIEELNRQIKELQDKKLKEEQLLKKIMDDKQFISRKLIQGSLMEIHNTVELDVKEDFLCPICKAFIVSPSILNCGHTFCTSCLDTYIKVATEEFDLLKCAVCRTRFETPATNPKLGKLLSSMAQIYEIGDVGNSIGAGFKPNSDNNEDSNDSDYQVDYNDISSDSDDDSLPDIS</sequence>
<dbReference type="EMBL" id="KJ184318">
    <property type="protein sequence ID" value="AII15821.1"/>
    <property type="molecule type" value="Genomic_DNA"/>
</dbReference>
<organism evidence="8 9">
    <name type="scientific">Penaeus monodon nudivirus</name>
    <dbReference type="NCBI Taxonomy" id="1529056"/>
    <lineage>
        <taxon>Viruses</taxon>
        <taxon>Viruses incertae sedis</taxon>
        <taxon>Naldaviricetes</taxon>
        <taxon>Lefavirales</taxon>
        <taxon>Nudiviridae</taxon>
        <taxon>Gammanudivirus</taxon>
        <taxon>Gammanudivirus pemonodonis</taxon>
    </lineage>
</organism>
<dbReference type="OrthoDB" id="16963at10239"/>
<dbReference type="InterPro" id="IPR017907">
    <property type="entry name" value="Znf_RING_CS"/>
</dbReference>
<keyword evidence="1" id="KW-0479">Metal-binding</keyword>
<feature type="coiled-coil region" evidence="5">
    <location>
        <begin position="113"/>
        <end position="154"/>
    </location>
</feature>
<evidence type="ECO:0000313" key="8">
    <source>
        <dbReference type="EMBL" id="AII15821.1"/>
    </source>
</evidence>
<dbReference type="InterPro" id="IPR013083">
    <property type="entry name" value="Znf_RING/FYVE/PHD"/>
</dbReference>
<dbReference type="Proteomes" id="UP000203413">
    <property type="component" value="Segment"/>
</dbReference>
<dbReference type="RefSeq" id="YP_009051871.1">
    <property type="nucleotide sequence ID" value="NC_024692.1"/>
</dbReference>
<evidence type="ECO:0000259" key="7">
    <source>
        <dbReference type="PROSITE" id="PS50089"/>
    </source>
</evidence>
<evidence type="ECO:0000256" key="3">
    <source>
        <dbReference type="ARBA" id="ARBA00022833"/>
    </source>
</evidence>
<gene>
    <name evidence="8" type="ORF">PmNV_033</name>
</gene>
<protein>
    <submittedName>
        <fullName evidence="8">Putative tripartite motif-containing protein 10</fullName>
    </submittedName>
</protein>
<feature type="domain" description="RING-type" evidence="7">
    <location>
        <begin position="184"/>
        <end position="228"/>
    </location>
</feature>
<dbReference type="PROSITE" id="PS00518">
    <property type="entry name" value="ZF_RING_1"/>
    <property type="match status" value="1"/>
</dbReference>
<dbReference type="PROSITE" id="PS50089">
    <property type="entry name" value="ZF_RING_2"/>
    <property type="match status" value="1"/>
</dbReference>
<keyword evidence="5" id="KW-0175">Coiled coil</keyword>
<evidence type="ECO:0000256" key="6">
    <source>
        <dbReference type="SAM" id="MobiDB-lite"/>
    </source>
</evidence>
<evidence type="ECO:0000256" key="5">
    <source>
        <dbReference type="SAM" id="Coils"/>
    </source>
</evidence>
<keyword evidence="9" id="KW-1185">Reference proteome</keyword>
<evidence type="ECO:0000256" key="4">
    <source>
        <dbReference type="PROSITE-ProRule" id="PRU00175"/>
    </source>
</evidence>
<dbReference type="KEGG" id="vg:20098339"/>
<evidence type="ECO:0000256" key="1">
    <source>
        <dbReference type="ARBA" id="ARBA00022723"/>
    </source>
</evidence>
<proteinExistence type="predicted"/>
<evidence type="ECO:0000313" key="9">
    <source>
        <dbReference type="Proteomes" id="UP000203413"/>
    </source>
</evidence>